<organism evidence="2 3">
    <name type="scientific">Kitasatospora terrestris</name>
    <dbReference type="NCBI Taxonomy" id="258051"/>
    <lineage>
        <taxon>Bacteria</taxon>
        <taxon>Bacillati</taxon>
        <taxon>Actinomycetota</taxon>
        <taxon>Actinomycetes</taxon>
        <taxon>Kitasatosporales</taxon>
        <taxon>Streptomycetaceae</taxon>
        <taxon>Kitasatospora</taxon>
    </lineage>
</organism>
<gene>
    <name evidence="2" type="ORF">GCM10023235_38360</name>
</gene>
<dbReference type="Proteomes" id="UP001501752">
    <property type="component" value="Unassembled WGS sequence"/>
</dbReference>
<keyword evidence="3" id="KW-1185">Reference proteome</keyword>
<dbReference type="EMBL" id="BAABIS010000001">
    <property type="protein sequence ID" value="GAA4857092.1"/>
    <property type="molecule type" value="Genomic_DNA"/>
</dbReference>
<dbReference type="InterPro" id="IPR011528">
    <property type="entry name" value="NERD"/>
</dbReference>
<evidence type="ECO:0000313" key="3">
    <source>
        <dbReference type="Proteomes" id="UP001501752"/>
    </source>
</evidence>
<protein>
    <submittedName>
        <fullName evidence="2">NERD domain-containing protein</fullName>
    </submittedName>
</protein>
<sequence length="314" mass="33877">MQELTVKLWRVPGKERLYVNLSGARGEAVAWLDCRTGAVEIKVERLRAAALAKVEEWVAASGRPIPARTVTAASPEPAPIRVQQDPPLRPTAVAAASIPALPPFTAEDDLAGNLPGTGVQGMIREEMDQRKWLVRVAAKLAGDPLTSQKLVTGLRGEEIVGSHLNGLRGHGWHVLHSVPLPSGADIDHVVIGPPGVFTVNTKHHPDSSVWVGDKRVLVNRVSYPYLANAEFEAARVTRLLERWCGHSVPVRAIVAVVGARKITVQGSPIVEVLDGERIASLLTGRPASLAPHRVDSVFTVARRRSVWAQIGKRG</sequence>
<dbReference type="PROSITE" id="PS50965">
    <property type="entry name" value="NERD"/>
    <property type="match status" value="1"/>
</dbReference>
<evidence type="ECO:0000259" key="1">
    <source>
        <dbReference type="PROSITE" id="PS50965"/>
    </source>
</evidence>
<dbReference type="Pfam" id="PF08378">
    <property type="entry name" value="NERD"/>
    <property type="match status" value="1"/>
</dbReference>
<evidence type="ECO:0000313" key="2">
    <source>
        <dbReference type="EMBL" id="GAA4857092.1"/>
    </source>
</evidence>
<dbReference type="RefSeq" id="WP_345698065.1">
    <property type="nucleotide sequence ID" value="NZ_BAABIS010000001.1"/>
</dbReference>
<accession>A0ABP9DRT8</accession>
<feature type="domain" description="NERD" evidence="1">
    <location>
        <begin position="152"/>
        <end position="263"/>
    </location>
</feature>
<proteinExistence type="predicted"/>
<name>A0ABP9DRT8_9ACTN</name>
<comment type="caution">
    <text evidence="2">The sequence shown here is derived from an EMBL/GenBank/DDBJ whole genome shotgun (WGS) entry which is preliminary data.</text>
</comment>
<reference evidence="3" key="1">
    <citation type="journal article" date="2019" name="Int. J. Syst. Evol. Microbiol.">
        <title>The Global Catalogue of Microorganisms (GCM) 10K type strain sequencing project: providing services to taxonomists for standard genome sequencing and annotation.</title>
        <authorList>
            <consortium name="The Broad Institute Genomics Platform"/>
            <consortium name="The Broad Institute Genome Sequencing Center for Infectious Disease"/>
            <person name="Wu L."/>
            <person name="Ma J."/>
        </authorList>
    </citation>
    <scope>NUCLEOTIDE SEQUENCE [LARGE SCALE GENOMIC DNA]</scope>
    <source>
        <strain evidence="3">JCM 13006</strain>
    </source>
</reference>